<dbReference type="Gene3D" id="2.40.10.10">
    <property type="entry name" value="Trypsin-like serine proteases"/>
    <property type="match status" value="3"/>
</dbReference>
<evidence type="ECO:0000313" key="13">
    <source>
        <dbReference type="Proteomes" id="UP000829291"/>
    </source>
</evidence>
<dbReference type="InterPro" id="IPR001254">
    <property type="entry name" value="Trypsin_dom"/>
</dbReference>
<dbReference type="InterPro" id="IPR001314">
    <property type="entry name" value="Peptidase_S1A"/>
</dbReference>
<sequence length="564" mass="62201">MKEHSGIVSSKSISHHDRMQPFSWFSLVLILWNVVAFVTTDITEHPSWMLLEHERCGNSNADRIIGGRNASLGTYPWLARIGYNEAPTNYSREKNELAYRCGGSLINKLYVVTAAHCVADLPVKLRVAGIRVGEHNTATDPDCENNFCGEPVQDFEPEQIVVHKDYNNPPFKNDIAIIRLNKPVNYSESSYGRQQPDCQTPRRVAGYCVEISRCPELVQLLQVRPQRPDTYDYLQQSQCGFQGRNPKVCCPAADGVATSTRPGGDQVNAGVGASNASTGSSNTATWDLSSNPHLPSTCGQDLTQRLVGGEKADIYEFPWMALLEYTKPSGRTTACGGVLISKRYVMTAAHCIKGKDLPSSWKLVGVRLGEYDTSTDVDCIQASETQRLCIDPAVTVGIEQQIVHEDYRPQSRDQTNDIALLRLSRDVAFTNYIRPICLPESTSLTERFFHIAGWGKTETRSESDVKLKLKVPLADTASCANTYQAASIRLGETQICAGGERGRDSCRGDSGGPLMSVKRSNDKLRWTAVGIVSLGPSPCGMENWPGIYTRVASFVPWILSKIRA</sequence>
<dbReference type="SUPFAM" id="SSF50494">
    <property type="entry name" value="Trypsin-like serine proteases"/>
    <property type="match status" value="2"/>
</dbReference>
<dbReference type="InterPro" id="IPR009003">
    <property type="entry name" value="Peptidase_S1_PA"/>
</dbReference>
<evidence type="ECO:0000256" key="6">
    <source>
        <dbReference type="ARBA" id="ARBA00023157"/>
    </source>
</evidence>
<protein>
    <recommendedName>
        <fullName evidence="9">CLIP domain-containing serine protease</fullName>
        <ecNumber evidence="8">3.4.21.-</ecNumber>
    </recommendedName>
</protein>
<dbReference type="PANTHER" id="PTHR24252">
    <property type="entry name" value="ACROSIN-RELATED"/>
    <property type="match status" value="1"/>
</dbReference>
<dbReference type="GO" id="GO:0008233">
    <property type="term" value="F:peptidase activity"/>
    <property type="evidence" value="ECO:0007669"/>
    <property type="project" value="UniProtKB-KW"/>
</dbReference>
<evidence type="ECO:0000256" key="5">
    <source>
        <dbReference type="ARBA" id="ARBA00022825"/>
    </source>
</evidence>
<organism evidence="13 14">
    <name type="scientific">Neodiprion lecontei</name>
    <name type="common">Redheaded pine sawfly</name>
    <dbReference type="NCBI Taxonomy" id="441921"/>
    <lineage>
        <taxon>Eukaryota</taxon>
        <taxon>Metazoa</taxon>
        <taxon>Ecdysozoa</taxon>
        <taxon>Arthropoda</taxon>
        <taxon>Hexapoda</taxon>
        <taxon>Insecta</taxon>
        <taxon>Pterygota</taxon>
        <taxon>Neoptera</taxon>
        <taxon>Endopterygota</taxon>
        <taxon>Hymenoptera</taxon>
        <taxon>Tenthredinoidea</taxon>
        <taxon>Diprionidae</taxon>
        <taxon>Diprioninae</taxon>
        <taxon>Neodiprion</taxon>
    </lineage>
</organism>
<proteinExistence type="inferred from homology"/>
<dbReference type="InterPro" id="IPR033116">
    <property type="entry name" value="TRYPSIN_SER"/>
</dbReference>
<feature type="transmembrane region" description="Helical" evidence="10">
    <location>
        <begin position="21"/>
        <end position="39"/>
    </location>
</feature>
<keyword evidence="10" id="KW-0812">Transmembrane</keyword>
<feature type="domain" description="Peptidase S1" evidence="11">
    <location>
        <begin position="64"/>
        <end position="300"/>
    </location>
</feature>
<evidence type="ECO:0000256" key="7">
    <source>
        <dbReference type="ARBA" id="ARBA00024195"/>
    </source>
</evidence>
<dbReference type="SMART" id="SM00680">
    <property type="entry name" value="CLIP"/>
    <property type="match status" value="1"/>
</dbReference>
<gene>
    <name evidence="14" type="primary">LOC107216867</name>
</gene>
<evidence type="ECO:0000256" key="3">
    <source>
        <dbReference type="ARBA" id="ARBA00022729"/>
    </source>
</evidence>
<reference evidence="14" key="1">
    <citation type="submission" date="2025-08" db="UniProtKB">
        <authorList>
            <consortium name="RefSeq"/>
        </authorList>
    </citation>
    <scope>IDENTIFICATION</scope>
    <source>
        <tissue evidence="14">Thorax and Abdomen</tissue>
    </source>
</reference>
<evidence type="ECO:0000313" key="14">
    <source>
        <dbReference type="RefSeq" id="XP_046601132.1"/>
    </source>
</evidence>
<dbReference type="PROSITE" id="PS00134">
    <property type="entry name" value="TRYPSIN_HIS"/>
    <property type="match status" value="1"/>
</dbReference>
<keyword evidence="6" id="KW-1015">Disulfide bond</keyword>
<dbReference type="InterPro" id="IPR018114">
    <property type="entry name" value="TRYPSIN_HIS"/>
</dbReference>
<evidence type="ECO:0000259" key="12">
    <source>
        <dbReference type="PROSITE" id="PS51888"/>
    </source>
</evidence>
<dbReference type="PROSITE" id="PS00135">
    <property type="entry name" value="TRYPSIN_SER"/>
    <property type="match status" value="1"/>
</dbReference>
<keyword evidence="13" id="KW-1185">Reference proteome</keyword>
<keyword evidence="10" id="KW-0472">Membrane</keyword>
<dbReference type="CDD" id="cd00190">
    <property type="entry name" value="Tryp_SPc"/>
    <property type="match status" value="1"/>
</dbReference>
<dbReference type="InterPro" id="IPR043504">
    <property type="entry name" value="Peptidase_S1_PA_chymotrypsin"/>
</dbReference>
<evidence type="ECO:0000256" key="8">
    <source>
        <dbReference type="RuleBase" id="RU363034"/>
    </source>
</evidence>
<dbReference type="SMART" id="SM00020">
    <property type="entry name" value="Tryp_SPc"/>
    <property type="match status" value="2"/>
</dbReference>
<name>A0ABM3GLI4_NEOLC</name>
<dbReference type="PROSITE" id="PS50240">
    <property type="entry name" value="TRYPSIN_DOM"/>
    <property type="match status" value="2"/>
</dbReference>
<comment type="subcellular location">
    <subcellularLocation>
        <location evidence="9">Secreted</location>
    </subcellularLocation>
</comment>
<keyword evidence="4 8" id="KW-0378">Hydrolase</keyword>
<keyword evidence="2 8" id="KW-0645">Protease</keyword>
<comment type="domain">
    <text evidence="9">The clip domain consists of 35-55 residues which are 'knitted' together usually by 3 conserved disulfide bonds forming a clip-like compact structure.</text>
</comment>
<accession>A0ABM3GLI4</accession>
<dbReference type="PROSITE" id="PS51888">
    <property type="entry name" value="CLIP"/>
    <property type="match status" value="1"/>
</dbReference>
<dbReference type="InterPro" id="IPR022700">
    <property type="entry name" value="CLIP"/>
</dbReference>
<keyword evidence="10" id="KW-1133">Transmembrane helix</keyword>
<feature type="domain" description="Peptidase S1" evidence="11">
    <location>
        <begin position="306"/>
        <end position="563"/>
    </location>
</feature>
<keyword evidence="5 8" id="KW-0720">Serine protease</keyword>
<keyword evidence="3" id="KW-0732">Signal</keyword>
<dbReference type="GeneID" id="107216867"/>
<evidence type="ECO:0000256" key="9">
    <source>
        <dbReference type="RuleBase" id="RU366078"/>
    </source>
</evidence>
<dbReference type="Pfam" id="PF00089">
    <property type="entry name" value="Trypsin"/>
    <property type="match status" value="2"/>
</dbReference>
<evidence type="ECO:0000256" key="10">
    <source>
        <dbReference type="SAM" id="Phobius"/>
    </source>
</evidence>
<dbReference type="PRINTS" id="PR00722">
    <property type="entry name" value="CHYMOTRYPSIN"/>
</dbReference>
<dbReference type="RefSeq" id="XP_046601132.1">
    <property type="nucleotide sequence ID" value="XM_046745176.1"/>
</dbReference>
<dbReference type="Proteomes" id="UP000829291">
    <property type="component" value="Chromosome 7"/>
</dbReference>
<keyword evidence="9" id="KW-0964">Secreted</keyword>
<comment type="similarity">
    <text evidence="7 9">Belongs to the peptidase S1 family. CLIP subfamily.</text>
</comment>
<dbReference type="EC" id="3.4.21.-" evidence="8"/>
<evidence type="ECO:0000259" key="11">
    <source>
        <dbReference type="PROSITE" id="PS50240"/>
    </source>
</evidence>
<evidence type="ECO:0000256" key="1">
    <source>
        <dbReference type="ARBA" id="ARBA00001656"/>
    </source>
</evidence>
<dbReference type="Gene3D" id="3.30.1640.30">
    <property type="match status" value="1"/>
</dbReference>
<dbReference type="InterPro" id="IPR038565">
    <property type="entry name" value="CLIP_sf"/>
</dbReference>
<dbReference type="GO" id="GO:0006508">
    <property type="term" value="P:proteolysis"/>
    <property type="evidence" value="ECO:0007669"/>
    <property type="project" value="UniProtKB-KW"/>
</dbReference>
<evidence type="ECO:0000256" key="4">
    <source>
        <dbReference type="ARBA" id="ARBA00022801"/>
    </source>
</evidence>
<comment type="catalytic activity">
    <reaction evidence="1">
        <text>Preferential cleavage: Arg-|-Xaa, Lys-|-Xaa.</text>
        <dbReference type="EC" id="3.4.21.10"/>
    </reaction>
</comment>
<feature type="domain" description="Clip" evidence="12">
    <location>
        <begin position="197"/>
        <end position="250"/>
    </location>
</feature>
<dbReference type="Pfam" id="PF12032">
    <property type="entry name" value="CLIP"/>
    <property type="match status" value="1"/>
</dbReference>
<evidence type="ECO:0000256" key="2">
    <source>
        <dbReference type="ARBA" id="ARBA00022670"/>
    </source>
</evidence>
<dbReference type="PANTHER" id="PTHR24252:SF8">
    <property type="entry name" value="ACROSIN"/>
    <property type="match status" value="1"/>
</dbReference>